<dbReference type="PROSITE" id="PS51462">
    <property type="entry name" value="NUDIX"/>
    <property type="match status" value="1"/>
</dbReference>
<dbReference type="InterPro" id="IPR020476">
    <property type="entry name" value="Nudix_hydrolase"/>
</dbReference>
<sequence>MCYAEYNDKVLFITRNKEPFANFLVSPGGKVENGEEIEKAMVREFFEETGLKLHNLRLRMVTTEIGPKNYNWILFIFRGDVFSDDVKESDEGKLLWIKKEDILNANLTDIDKYLIPDIFSDEDVKVVEIVYDEDKNWKILSKKDLLTLL</sequence>
<keyword evidence="9" id="KW-1185">Reference proteome</keyword>
<evidence type="ECO:0000259" key="7">
    <source>
        <dbReference type="PROSITE" id="PS51462"/>
    </source>
</evidence>
<dbReference type="Proteomes" id="UP000242616">
    <property type="component" value="Unassembled WGS sequence"/>
</dbReference>
<dbReference type="SUPFAM" id="SSF55811">
    <property type="entry name" value="Nudix"/>
    <property type="match status" value="1"/>
</dbReference>
<dbReference type="InterPro" id="IPR000086">
    <property type="entry name" value="NUDIX_hydrolase_dom"/>
</dbReference>
<keyword evidence="3" id="KW-0479">Metal-binding</keyword>
<evidence type="ECO:0000256" key="5">
    <source>
        <dbReference type="ARBA" id="ARBA00022842"/>
    </source>
</evidence>
<dbReference type="PRINTS" id="PR00502">
    <property type="entry name" value="NUDIXFAMILY"/>
</dbReference>
<dbReference type="PROSITE" id="PS00893">
    <property type="entry name" value="NUDIX_BOX"/>
    <property type="match status" value="1"/>
</dbReference>
<reference evidence="8 9" key="1">
    <citation type="submission" date="2015-06" db="EMBL/GenBank/DDBJ databases">
        <title>Genome sequencing of Thermotogales isolates from hydrothermal vents.</title>
        <authorList>
            <person name="Haverkamp T.H."/>
            <person name="Kublanov I.V."/>
            <person name="Nesbo C.L."/>
        </authorList>
    </citation>
    <scope>NUCLEOTIDE SEQUENCE [LARGE SCALE GENOMIC DNA]</scope>
    <source>
        <strain evidence="9">ik275mar</strain>
    </source>
</reference>
<comment type="caution">
    <text evidence="8">The sequence shown here is derived from an EMBL/GenBank/DDBJ whole genome shotgun (WGS) entry which is preliminary data.</text>
</comment>
<evidence type="ECO:0000313" key="9">
    <source>
        <dbReference type="Proteomes" id="UP000242616"/>
    </source>
</evidence>
<feature type="domain" description="Nudix hydrolase" evidence="7">
    <location>
        <begin position="1"/>
        <end position="120"/>
    </location>
</feature>
<evidence type="ECO:0000256" key="6">
    <source>
        <dbReference type="RuleBase" id="RU003476"/>
    </source>
</evidence>
<name>A0ABX3II20_9BACT</name>
<protein>
    <submittedName>
        <fullName evidence="8">NUDIX hydrolase</fullName>
    </submittedName>
</protein>
<proteinExistence type="inferred from homology"/>
<keyword evidence="5" id="KW-0460">Magnesium</keyword>
<dbReference type="GO" id="GO:0016787">
    <property type="term" value="F:hydrolase activity"/>
    <property type="evidence" value="ECO:0007669"/>
    <property type="project" value="UniProtKB-KW"/>
</dbReference>
<accession>A0ABX3II20</accession>
<dbReference type="PANTHER" id="PTHR43758:SF2">
    <property type="entry name" value="OXIDIZED PURINE NUCLEOSIDE TRIPHOSPHATE HYDROLASE"/>
    <property type="match status" value="1"/>
</dbReference>
<gene>
    <name evidence="8" type="ORF">XJ44_03570</name>
</gene>
<keyword evidence="4 6" id="KW-0378">Hydrolase</keyword>
<evidence type="ECO:0000256" key="1">
    <source>
        <dbReference type="ARBA" id="ARBA00001946"/>
    </source>
</evidence>
<evidence type="ECO:0000313" key="8">
    <source>
        <dbReference type="EMBL" id="ONN27482.1"/>
    </source>
</evidence>
<evidence type="ECO:0000256" key="3">
    <source>
        <dbReference type="ARBA" id="ARBA00022723"/>
    </source>
</evidence>
<dbReference type="InterPro" id="IPR020084">
    <property type="entry name" value="NUDIX_hydrolase_CS"/>
</dbReference>
<dbReference type="PANTHER" id="PTHR43758">
    <property type="entry name" value="7,8-DIHYDRO-8-OXOGUANINE TRIPHOSPHATASE"/>
    <property type="match status" value="1"/>
</dbReference>
<dbReference type="Gene3D" id="3.90.79.10">
    <property type="entry name" value="Nucleoside Triphosphate Pyrophosphohydrolase"/>
    <property type="match status" value="1"/>
</dbReference>
<comment type="cofactor">
    <cofactor evidence="1">
        <name>Mg(2+)</name>
        <dbReference type="ChEBI" id="CHEBI:18420"/>
    </cofactor>
</comment>
<dbReference type="Pfam" id="PF00293">
    <property type="entry name" value="NUDIX"/>
    <property type="match status" value="1"/>
</dbReference>
<comment type="similarity">
    <text evidence="2 6">Belongs to the Nudix hydrolase family.</text>
</comment>
<dbReference type="EMBL" id="LBFC01000015">
    <property type="protein sequence ID" value="ONN27482.1"/>
    <property type="molecule type" value="Genomic_DNA"/>
</dbReference>
<evidence type="ECO:0000256" key="4">
    <source>
        <dbReference type="ARBA" id="ARBA00022801"/>
    </source>
</evidence>
<dbReference type="InterPro" id="IPR015797">
    <property type="entry name" value="NUDIX_hydrolase-like_dom_sf"/>
</dbReference>
<evidence type="ECO:0000256" key="2">
    <source>
        <dbReference type="ARBA" id="ARBA00005582"/>
    </source>
</evidence>
<organism evidence="8 9">
    <name type="scientific">Thermosipho affectus</name>
    <dbReference type="NCBI Taxonomy" id="660294"/>
    <lineage>
        <taxon>Bacteria</taxon>
        <taxon>Thermotogati</taxon>
        <taxon>Thermotogota</taxon>
        <taxon>Thermotogae</taxon>
        <taxon>Thermotogales</taxon>
        <taxon>Fervidobacteriaceae</taxon>
        <taxon>Thermosipho</taxon>
    </lineage>
</organism>